<sequence>MFISWMISAATAVFERCTGLLSATTDARATVYRVGRFCVCNLSASDNKSTTSTEVRSNQFSDPATVPDLVLFLFGSTKGTQQQLQR</sequence>
<dbReference type="Proteomes" id="UP000724874">
    <property type="component" value="Unassembled WGS sequence"/>
</dbReference>
<protein>
    <submittedName>
        <fullName evidence="1">Uncharacterized protein</fullName>
    </submittedName>
</protein>
<name>A0A9P5P160_GYMJU</name>
<evidence type="ECO:0000313" key="1">
    <source>
        <dbReference type="EMBL" id="KAF8911136.1"/>
    </source>
</evidence>
<dbReference type="EMBL" id="JADNYJ010000005">
    <property type="protein sequence ID" value="KAF8911136.1"/>
    <property type="molecule type" value="Genomic_DNA"/>
</dbReference>
<organism evidence="1 2">
    <name type="scientific">Gymnopilus junonius</name>
    <name type="common">Spectacular rustgill mushroom</name>
    <name type="synonym">Gymnopilus spectabilis subsp. junonius</name>
    <dbReference type="NCBI Taxonomy" id="109634"/>
    <lineage>
        <taxon>Eukaryota</taxon>
        <taxon>Fungi</taxon>
        <taxon>Dikarya</taxon>
        <taxon>Basidiomycota</taxon>
        <taxon>Agaricomycotina</taxon>
        <taxon>Agaricomycetes</taxon>
        <taxon>Agaricomycetidae</taxon>
        <taxon>Agaricales</taxon>
        <taxon>Agaricineae</taxon>
        <taxon>Hymenogastraceae</taxon>
        <taxon>Gymnopilus</taxon>
    </lineage>
</organism>
<comment type="caution">
    <text evidence="1">The sequence shown here is derived from an EMBL/GenBank/DDBJ whole genome shotgun (WGS) entry which is preliminary data.</text>
</comment>
<proteinExistence type="predicted"/>
<reference evidence="1" key="1">
    <citation type="submission" date="2020-11" db="EMBL/GenBank/DDBJ databases">
        <authorList>
            <consortium name="DOE Joint Genome Institute"/>
            <person name="Ahrendt S."/>
            <person name="Riley R."/>
            <person name="Andreopoulos W."/>
            <person name="LaButti K."/>
            <person name="Pangilinan J."/>
            <person name="Ruiz-duenas F.J."/>
            <person name="Barrasa J.M."/>
            <person name="Sanchez-Garcia M."/>
            <person name="Camarero S."/>
            <person name="Miyauchi S."/>
            <person name="Serrano A."/>
            <person name="Linde D."/>
            <person name="Babiker R."/>
            <person name="Drula E."/>
            <person name="Ayuso-Fernandez I."/>
            <person name="Pacheco R."/>
            <person name="Padilla G."/>
            <person name="Ferreira P."/>
            <person name="Barriuso J."/>
            <person name="Kellner H."/>
            <person name="Castanera R."/>
            <person name="Alfaro M."/>
            <person name="Ramirez L."/>
            <person name="Pisabarro A.G."/>
            <person name="Kuo A."/>
            <person name="Tritt A."/>
            <person name="Lipzen A."/>
            <person name="He G."/>
            <person name="Yan M."/>
            <person name="Ng V."/>
            <person name="Cullen D."/>
            <person name="Martin F."/>
            <person name="Rosso M.-N."/>
            <person name="Henrissat B."/>
            <person name="Hibbett D."/>
            <person name="Martinez A.T."/>
            <person name="Grigoriev I.V."/>
        </authorList>
    </citation>
    <scope>NUCLEOTIDE SEQUENCE</scope>
    <source>
        <strain evidence="1">AH 44721</strain>
    </source>
</reference>
<dbReference type="AlphaFoldDB" id="A0A9P5P160"/>
<keyword evidence="2" id="KW-1185">Reference proteome</keyword>
<gene>
    <name evidence="1" type="ORF">CPB84DRAFT_1763410</name>
</gene>
<accession>A0A9P5P160</accession>
<evidence type="ECO:0000313" key="2">
    <source>
        <dbReference type="Proteomes" id="UP000724874"/>
    </source>
</evidence>